<dbReference type="AlphaFoldDB" id="A0A6A5DGF7"/>
<evidence type="ECO:0000313" key="3">
    <source>
        <dbReference type="Proteomes" id="UP000471633"/>
    </source>
</evidence>
<dbReference type="EMBL" id="AMPZ03000001">
    <property type="protein sequence ID" value="KAH9594635.1"/>
    <property type="molecule type" value="Genomic_DNA"/>
</dbReference>
<accession>A0A6A5DGF7</accession>
<reference evidence="2" key="2">
    <citation type="journal article" date="2019" name="Gigascience">
        <title>High-quality Schistosoma haematobium genome achieved by single-molecule and long-range sequencing.</title>
        <authorList>
            <person name="Stroehlein A.J."/>
            <person name="Korhonen P.K."/>
            <person name="Chong T.M."/>
            <person name="Lim Y.L."/>
            <person name="Chan K.G."/>
            <person name="Webster B."/>
            <person name="Rollinson D."/>
            <person name="Brindley P.J."/>
            <person name="Gasser R.B."/>
            <person name="Young N.D."/>
        </authorList>
    </citation>
    <scope>NUCLEOTIDE SEQUENCE</scope>
</reference>
<dbReference type="Pfam" id="PF03690">
    <property type="entry name" value="MYG1_exonuc"/>
    <property type="match status" value="1"/>
</dbReference>
<evidence type="ECO:0000256" key="1">
    <source>
        <dbReference type="ARBA" id="ARBA00010105"/>
    </source>
</evidence>
<dbReference type="RefSeq" id="XP_035586897.1">
    <property type="nucleotide sequence ID" value="XM_035731462.2"/>
</dbReference>
<comment type="similarity">
    <text evidence="1">Belongs to the MYG1 family.</text>
</comment>
<dbReference type="PANTHER" id="PTHR11215">
    <property type="entry name" value="METAL DEPENDENT HYDROLASE - RELATED"/>
    <property type="match status" value="1"/>
</dbReference>
<evidence type="ECO:0000313" key="2">
    <source>
        <dbReference type="EMBL" id="KAH9594635.1"/>
    </source>
</evidence>
<dbReference type="CTD" id="24595379"/>
<dbReference type="InterPro" id="IPR003226">
    <property type="entry name" value="MYG1_exonuclease"/>
</dbReference>
<organism evidence="2 3">
    <name type="scientific">Schistosoma haematobium</name>
    <name type="common">Blood fluke</name>
    <dbReference type="NCBI Taxonomy" id="6185"/>
    <lineage>
        <taxon>Eukaryota</taxon>
        <taxon>Metazoa</taxon>
        <taxon>Spiralia</taxon>
        <taxon>Lophotrochozoa</taxon>
        <taxon>Platyhelminthes</taxon>
        <taxon>Trematoda</taxon>
        <taxon>Digenea</taxon>
        <taxon>Strigeidida</taxon>
        <taxon>Schistosomatoidea</taxon>
        <taxon>Schistosomatidae</taxon>
        <taxon>Schistosoma</taxon>
    </lineage>
</organism>
<sequence>MKRQTSSTMGSIMTSEKRIGTHNGCFHCDEVLAVVLLKYLPEYKNATIVRSRDPDILSTCDVVVDVGGVYDPETLRFDHHQKDFSLTWSQYFGVKMWDVKLSSAGLVYVHFGKRVLSLLTGLEIGHEVLEKIYMKIYESFILEIDGQDNGIPQSKTPLKYNIGTSLYCRVRRLNPWWNNESEESETAFQRAINLVSREFLDTVDYFTNCWWPARNIVAKAMNVRGDVDSSRTIIVLDRSCPWKSHLFDLEREERMETVVYPEPLRQTSYRPIPKFPPQILFVILPSDGNWVVQAVPKDKFGIRLPFPTDWRSLQDDQLCAMTGISGCIFVHNCGHLGSNKTRDGAIEMARFVVNESKLQQENVIRTALTPPKFSRGRGRKSFVNNRNKKYIIRKLGTWSIFA</sequence>
<reference evidence="2" key="4">
    <citation type="journal article" date="2022" name="PLoS Pathog.">
        <title>Chromosome-level genome of Schistosoma haematobium underpins genome-wide explorations of molecular variation.</title>
        <authorList>
            <person name="Stroehlein A.J."/>
            <person name="Korhonen P.K."/>
            <person name="Lee V.V."/>
            <person name="Ralph S.A."/>
            <person name="Mentink-Kane M."/>
            <person name="You H."/>
            <person name="McManus D.P."/>
            <person name="Tchuente L.T."/>
            <person name="Stothard J.R."/>
            <person name="Kaur P."/>
            <person name="Dudchenko O."/>
            <person name="Aiden E.L."/>
            <person name="Yang B."/>
            <person name="Yang H."/>
            <person name="Emery A.M."/>
            <person name="Webster B.L."/>
            <person name="Brindley P.J."/>
            <person name="Rollinson D."/>
            <person name="Chang B.C.H."/>
            <person name="Gasser R.B."/>
            <person name="Young N.D."/>
        </authorList>
    </citation>
    <scope>NUCLEOTIDE SEQUENCE</scope>
</reference>
<keyword evidence="3" id="KW-1185">Reference proteome</keyword>
<comment type="caution">
    <text evidence="2">The sequence shown here is derived from an EMBL/GenBank/DDBJ whole genome shotgun (WGS) entry which is preliminary data.</text>
</comment>
<dbReference type="PANTHER" id="PTHR11215:SF1">
    <property type="entry name" value="MYG1 EXONUCLEASE"/>
    <property type="match status" value="1"/>
</dbReference>
<dbReference type="Proteomes" id="UP000471633">
    <property type="component" value="Unassembled WGS sequence"/>
</dbReference>
<dbReference type="KEGG" id="shx:MS3_00007353"/>
<dbReference type="GO" id="GO:0005737">
    <property type="term" value="C:cytoplasm"/>
    <property type="evidence" value="ECO:0007669"/>
    <property type="project" value="TreeGrafter"/>
</dbReference>
<name>A0A6A5DGF7_SCHHA</name>
<dbReference type="GO" id="GO:0005634">
    <property type="term" value="C:nucleus"/>
    <property type="evidence" value="ECO:0007669"/>
    <property type="project" value="TreeGrafter"/>
</dbReference>
<dbReference type="GeneID" id="24595379"/>
<protein>
    <submittedName>
        <fullName evidence="2">UPF0160 protein myg1, mitochondrial, variant 2</fullName>
    </submittedName>
</protein>
<gene>
    <name evidence="2" type="primary">MYG1_1</name>
    <name evidence="2" type="ORF">MS3_00007353</name>
</gene>
<reference evidence="2" key="1">
    <citation type="journal article" date="2012" name="Nat. Genet.">
        <title>Whole-genome sequence of Schistosoma haematobium.</title>
        <authorList>
            <person name="Young N.D."/>
            <person name="Jex A.R."/>
            <person name="Li B."/>
            <person name="Liu S."/>
            <person name="Yang L."/>
            <person name="Xiong Z."/>
            <person name="Li Y."/>
            <person name="Cantacessi C."/>
            <person name="Hall R.S."/>
            <person name="Xu X."/>
            <person name="Chen F."/>
            <person name="Wu X."/>
            <person name="Zerlotini A."/>
            <person name="Oliveira G."/>
            <person name="Hofmann A."/>
            <person name="Zhang G."/>
            <person name="Fang X."/>
            <person name="Kang Y."/>
            <person name="Campbell B.E."/>
            <person name="Loukas A."/>
            <person name="Ranganathan S."/>
            <person name="Rollinson D."/>
            <person name="Rinaldi G."/>
            <person name="Brindley P.J."/>
            <person name="Yang H."/>
            <person name="Wang J."/>
            <person name="Wang J."/>
            <person name="Gasser R.B."/>
        </authorList>
    </citation>
    <scope>NUCLEOTIDE SEQUENCE</scope>
</reference>
<proteinExistence type="inferred from homology"/>
<reference evidence="2" key="3">
    <citation type="submission" date="2021-06" db="EMBL/GenBank/DDBJ databases">
        <title>Chromosome-level genome assembly for S. haematobium.</title>
        <authorList>
            <person name="Stroehlein A.J."/>
        </authorList>
    </citation>
    <scope>NUCLEOTIDE SEQUENCE</scope>
</reference>